<keyword evidence="7 13" id="KW-0808">Transferase</keyword>
<evidence type="ECO:0000256" key="10">
    <source>
        <dbReference type="ARBA" id="ARBA00022840"/>
    </source>
</evidence>
<evidence type="ECO:0000256" key="13">
    <source>
        <dbReference type="HAMAP-Rule" id="MF_00409"/>
    </source>
</evidence>
<evidence type="ECO:0000256" key="4">
    <source>
        <dbReference type="ARBA" id="ARBA00016436"/>
    </source>
</evidence>
<dbReference type="AlphaFoldDB" id="A0A4V2ZXB3"/>
<evidence type="ECO:0000256" key="8">
    <source>
        <dbReference type="ARBA" id="ARBA00022741"/>
    </source>
</evidence>
<dbReference type="NCBIfam" id="TIGR00682">
    <property type="entry name" value="lpxK"/>
    <property type="match status" value="1"/>
</dbReference>
<evidence type="ECO:0000256" key="12">
    <source>
        <dbReference type="ARBA" id="ARBA00029757"/>
    </source>
</evidence>
<dbReference type="InterPro" id="IPR027417">
    <property type="entry name" value="P-loop_NTPase"/>
</dbReference>
<keyword evidence="15" id="KW-1185">Reference proteome</keyword>
<evidence type="ECO:0000256" key="1">
    <source>
        <dbReference type="ARBA" id="ARBA00002274"/>
    </source>
</evidence>
<evidence type="ECO:0000256" key="11">
    <source>
        <dbReference type="ARBA" id="ARBA00023098"/>
    </source>
</evidence>
<name>A0A4V2ZXB3_9GAMM</name>
<dbReference type="Pfam" id="PF02606">
    <property type="entry name" value="LpxK"/>
    <property type="match status" value="1"/>
</dbReference>
<reference evidence="14 15" key="1">
    <citation type="submission" date="2019-03" db="EMBL/GenBank/DDBJ databases">
        <title>Seongchinamella monodicae gen. nov., sp. nov., a novel member of the Gammaproteobacteria isolated from a tidal mudflat of beach.</title>
        <authorList>
            <person name="Yang H.G."/>
            <person name="Kang J.W."/>
            <person name="Lee S.D."/>
        </authorList>
    </citation>
    <scope>NUCLEOTIDE SEQUENCE [LARGE SCALE GENOMIC DNA]</scope>
    <source>
        <strain evidence="14 15">GH4-78</strain>
    </source>
</reference>
<evidence type="ECO:0000256" key="2">
    <source>
        <dbReference type="ARBA" id="ARBA00004870"/>
    </source>
</evidence>
<evidence type="ECO:0000256" key="3">
    <source>
        <dbReference type="ARBA" id="ARBA00012071"/>
    </source>
</evidence>
<dbReference type="InterPro" id="IPR003758">
    <property type="entry name" value="LpxK"/>
</dbReference>
<evidence type="ECO:0000313" key="15">
    <source>
        <dbReference type="Proteomes" id="UP000295554"/>
    </source>
</evidence>
<keyword evidence="8 13" id="KW-0547">Nucleotide-binding</keyword>
<comment type="catalytic activity">
    <reaction evidence="13">
        <text>a lipid A disaccharide + ATP = a lipid IVA + ADP + H(+)</text>
        <dbReference type="Rhea" id="RHEA:67840"/>
        <dbReference type="ChEBI" id="CHEBI:15378"/>
        <dbReference type="ChEBI" id="CHEBI:30616"/>
        <dbReference type="ChEBI" id="CHEBI:176343"/>
        <dbReference type="ChEBI" id="CHEBI:176425"/>
        <dbReference type="ChEBI" id="CHEBI:456216"/>
        <dbReference type="EC" id="2.7.1.130"/>
    </reaction>
</comment>
<dbReference type="UniPathway" id="UPA00359">
    <property type="reaction ID" value="UER00482"/>
</dbReference>
<evidence type="ECO:0000313" key="14">
    <source>
        <dbReference type="EMBL" id="TDG13994.1"/>
    </source>
</evidence>
<evidence type="ECO:0000256" key="5">
    <source>
        <dbReference type="ARBA" id="ARBA00022516"/>
    </source>
</evidence>
<organism evidence="14 15">
    <name type="scientific">Seongchinamella unica</name>
    <dbReference type="NCBI Taxonomy" id="2547392"/>
    <lineage>
        <taxon>Bacteria</taxon>
        <taxon>Pseudomonadati</taxon>
        <taxon>Pseudomonadota</taxon>
        <taxon>Gammaproteobacteria</taxon>
        <taxon>Cellvibrionales</taxon>
        <taxon>Halieaceae</taxon>
        <taxon>Seongchinamella</taxon>
    </lineage>
</organism>
<dbReference type="GO" id="GO:0009244">
    <property type="term" value="P:lipopolysaccharide core region biosynthetic process"/>
    <property type="evidence" value="ECO:0007669"/>
    <property type="project" value="TreeGrafter"/>
</dbReference>
<evidence type="ECO:0000256" key="9">
    <source>
        <dbReference type="ARBA" id="ARBA00022777"/>
    </source>
</evidence>
<keyword evidence="10 13" id="KW-0067">ATP-binding</keyword>
<dbReference type="SUPFAM" id="SSF52540">
    <property type="entry name" value="P-loop containing nucleoside triphosphate hydrolases"/>
    <property type="match status" value="1"/>
</dbReference>
<accession>A0A4V2ZXB3</accession>
<keyword evidence="9 13" id="KW-0418">Kinase</keyword>
<evidence type="ECO:0000256" key="6">
    <source>
        <dbReference type="ARBA" id="ARBA00022556"/>
    </source>
</evidence>
<dbReference type="HAMAP" id="MF_00409">
    <property type="entry name" value="LpxK"/>
    <property type="match status" value="1"/>
</dbReference>
<evidence type="ECO:0000256" key="7">
    <source>
        <dbReference type="ARBA" id="ARBA00022679"/>
    </source>
</evidence>
<dbReference type="PANTHER" id="PTHR42724">
    <property type="entry name" value="TETRAACYLDISACCHARIDE 4'-KINASE"/>
    <property type="match status" value="1"/>
</dbReference>
<dbReference type="EC" id="2.7.1.130" evidence="3 13"/>
<dbReference type="EMBL" id="SMSE01000002">
    <property type="protein sequence ID" value="TDG13994.1"/>
    <property type="molecule type" value="Genomic_DNA"/>
</dbReference>
<keyword evidence="11 13" id="KW-0443">Lipid metabolism</keyword>
<dbReference type="PANTHER" id="PTHR42724:SF1">
    <property type="entry name" value="TETRAACYLDISACCHARIDE 4'-KINASE, MITOCHONDRIAL-RELATED"/>
    <property type="match status" value="1"/>
</dbReference>
<sequence>MTARAGGLETAWYRGAPWLWLLLPLEGLFRTVAAVRRWLYRSGLLSSYRAPKPVVVVGNITVGGTGKTPVIIALAEALQARGLKPGVVSRGYGASGNEFPHQVSADSSAAQCGDEPLLIYQRTGVPCMVDPDRSAAVKALLAAQPVDVVLADDGLQHYALQRDYELALLDARRGTGNGHCLPVGPLREPLSRLRCVNRVLYRGGQDPASSVGYQPVAWVNLVSGEERPLPAFTSGEGIVAVAGIGQPDQFYATLGTLGIAFEARTFPDHHQYSAQEFEQLRGRTILMTEKDAVKCRSLVGADAWFLRIDASLPPGVVDDIAALARS</sequence>
<keyword evidence="5 13" id="KW-0444">Lipid biosynthesis</keyword>
<dbReference type="GO" id="GO:0009029">
    <property type="term" value="F:lipid-A 4'-kinase activity"/>
    <property type="evidence" value="ECO:0007669"/>
    <property type="project" value="UniProtKB-UniRule"/>
</dbReference>
<dbReference type="RefSeq" id="WP_133212519.1">
    <property type="nucleotide sequence ID" value="NZ_SMSE01000002.1"/>
</dbReference>
<comment type="function">
    <text evidence="1 13">Transfers the gamma-phosphate of ATP to the 4'-position of a tetraacyldisaccharide 1-phosphate intermediate (termed DS-1-P) to form tetraacyldisaccharide 1,4'-bis-phosphate (lipid IVA).</text>
</comment>
<keyword evidence="6 13" id="KW-0441">Lipid A biosynthesis</keyword>
<dbReference type="GO" id="GO:0009245">
    <property type="term" value="P:lipid A biosynthetic process"/>
    <property type="evidence" value="ECO:0007669"/>
    <property type="project" value="UniProtKB-UniRule"/>
</dbReference>
<protein>
    <recommendedName>
        <fullName evidence="4 13">Tetraacyldisaccharide 4'-kinase</fullName>
        <ecNumber evidence="3 13">2.7.1.130</ecNumber>
    </recommendedName>
    <alternativeName>
        <fullName evidence="12 13">Lipid A 4'-kinase</fullName>
    </alternativeName>
</protein>
<dbReference type="GO" id="GO:0005524">
    <property type="term" value="F:ATP binding"/>
    <property type="evidence" value="ECO:0007669"/>
    <property type="project" value="UniProtKB-UniRule"/>
</dbReference>
<proteinExistence type="inferred from homology"/>
<comment type="pathway">
    <text evidence="2 13">Glycolipid biosynthesis; lipid IV(A) biosynthesis; lipid IV(A) from (3R)-3-hydroxytetradecanoyl-[acyl-carrier-protein] and UDP-N-acetyl-alpha-D-glucosamine: step 6/6.</text>
</comment>
<gene>
    <name evidence="13" type="primary">lpxK</name>
    <name evidence="14" type="ORF">E2F43_10925</name>
</gene>
<comment type="similarity">
    <text evidence="13">Belongs to the LpxK family.</text>
</comment>
<dbReference type="CDD" id="cd01983">
    <property type="entry name" value="SIMIBI"/>
    <property type="match status" value="1"/>
</dbReference>
<dbReference type="OrthoDB" id="9766423at2"/>
<dbReference type="GO" id="GO:0005886">
    <property type="term" value="C:plasma membrane"/>
    <property type="evidence" value="ECO:0007669"/>
    <property type="project" value="TreeGrafter"/>
</dbReference>
<dbReference type="Proteomes" id="UP000295554">
    <property type="component" value="Unassembled WGS sequence"/>
</dbReference>
<feature type="binding site" evidence="13">
    <location>
        <begin position="61"/>
        <end position="68"/>
    </location>
    <ligand>
        <name>ATP</name>
        <dbReference type="ChEBI" id="CHEBI:30616"/>
    </ligand>
</feature>
<comment type="caution">
    <text evidence="14">The sequence shown here is derived from an EMBL/GenBank/DDBJ whole genome shotgun (WGS) entry which is preliminary data.</text>
</comment>